<dbReference type="Gene3D" id="3.40.50.11320">
    <property type="match status" value="1"/>
</dbReference>
<protein>
    <submittedName>
        <fullName evidence="2">Uncharacterized protein</fullName>
    </submittedName>
</protein>
<dbReference type="InterPro" id="IPR029058">
    <property type="entry name" value="AB_hydrolase_fold"/>
</dbReference>
<reference evidence="3" key="1">
    <citation type="journal article" date="2020" name="Nat. Commun.">
        <title>Genome assembly of wild tea tree DASZ reveals pedigree and selection history of tea varieties.</title>
        <authorList>
            <person name="Zhang W."/>
            <person name="Zhang Y."/>
            <person name="Qiu H."/>
            <person name="Guo Y."/>
            <person name="Wan H."/>
            <person name="Zhang X."/>
            <person name="Scossa F."/>
            <person name="Alseekh S."/>
            <person name="Zhang Q."/>
            <person name="Wang P."/>
            <person name="Xu L."/>
            <person name="Schmidt M.H."/>
            <person name="Jia X."/>
            <person name="Li D."/>
            <person name="Zhu A."/>
            <person name="Guo F."/>
            <person name="Chen W."/>
            <person name="Ni D."/>
            <person name="Usadel B."/>
            <person name="Fernie A.R."/>
            <person name="Wen W."/>
        </authorList>
    </citation>
    <scope>NUCLEOTIDE SEQUENCE [LARGE SCALE GENOMIC DNA]</scope>
    <source>
        <strain evidence="3">cv. G240</strain>
    </source>
</reference>
<dbReference type="AlphaFoldDB" id="A0A7J7I7Z9"/>
<dbReference type="GO" id="GO:0006508">
    <property type="term" value="P:proteolysis"/>
    <property type="evidence" value="ECO:0007669"/>
    <property type="project" value="InterPro"/>
</dbReference>
<dbReference type="PANTHER" id="PTHR11802">
    <property type="entry name" value="SERINE PROTEASE FAMILY S10 SERINE CARBOXYPEPTIDASE"/>
    <property type="match status" value="1"/>
</dbReference>
<dbReference type="EMBL" id="JACBKZ010000001">
    <property type="protein sequence ID" value="KAF5960494.1"/>
    <property type="molecule type" value="Genomic_DNA"/>
</dbReference>
<dbReference type="Gene3D" id="3.40.50.1820">
    <property type="entry name" value="alpha/beta hydrolase"/>
    <property type="match status" value="3"/>
</dbReference>
<gene>
    <name evidence="2" type="ORF">HYC85_001703</name>
</gene>
<accession>A0A7J7I7Z9</accession>
<dbReference type="PANTHER" id="PTHR11802:SF281">
    <property type="entry name" value="CARBOXYPEPTIDASE"/>
    <property type="match status" value="1"/>
</dbReference>
<reference evidence="2 3" key="2">
    <citation type="submission" date="2020-07" db="EMBL/GenBank/DDBJ databases">
        <title>Genome assembly of wild tea tree DASZ reveals pedigree and selection history of tea varieties.</title>
        <authorList>
            <person name="Zhang W."/>
        </authorList>
    </citation>
    <scope>NUCLEOTIDE SEQUENCE [LARGE SCALE GENOMIC DNA]</scope>
    <source>
        <strain evidence="3">cv. G240</strain>
        <tissue evidence="2">Leaf</tissue>
    </source>
</reference>
<dbReference type="Gene3D" id="6.10.250.940">
    <property type="match status" value="1"/>
</dbReference>
<comment type="caution">
    <text evidence="2">The sequence shown here is derived from an EMBL/GenBank/DDBJ whole genome shotgun (WGS) entry which is preliminary data.</text>
</comment>
<name>A0A7J7I7Z9_CAMSI</name>
<dbReference type="GO" id="GO:0004185">
    <property type="term" value="F:serine-type carboxypeptidase activity"/>
    <property type="evidence" value="ECO:0007669"/>
    <property type="project" value="InterPro"/>
</dbReference>
<keyword evidence="3" id="KW-1185">Reference proteome</keyword>
<dbReference type="GO" id="GO:0005773">
    <property type="term" value="C:vacuole"/>
    <property type="evidence" value="ECO:0007669"/>
    <property type="project" value="TreeGrafter"/>
</dbReference>
<evidence type="ECO:0000313" key="3">
    <source>
        <dbReference type="Proteomes" id="UP000593564"/>
    </source>
</evidence>
<proteinExistence type="inferred from homology"/>
<comment type="similarity">
    <text evidence="1">Belongs to the peptidase S10 family.</text>
</comment>
<dbReference type="Pfam" id="PF00450">
    <property type="entry name" value="Peptidase_S10"/>
    <property type="match status" value="3"/>
</dbReference>
<evidence type="ECO:0000256" key="1">
    <source>
        <dbReference type="ARBA" id="ARBA00009431"/>
    </source>
</evidence>
<dbReference type="InterPro" id="IPR001563">
    <property type="entry name" value="Peptidase_S10"/>
</dbReference>
<dbReference type="Proteomes" id="UP000593564">
    <property type="component" value="Unassembled WGS sequence"/>
</dbReference>
<dbReference type="SUPFAM" id="SSF53474">
    <property type="entry name" value="alpha/beta-Hydrolases"/>
    <property type="match status" value="1"/>
</dbReference>
<organism evidence="2 3">
    <name type="scientific">Camellia sinensis</name>
    <name type="common">Tea plant</name>
    <name type="synonym">Thea sinensis</name>
    <dbReference type="NCBI Taxonomy" id="4442"/>
    <lineage>
        <taxon>Eukaryota</taxon>
        <taxon>Viridiplantae</taxon>
        <taxon>Streptophyta</taxon>
        <taxon>Embryophyta</taxon>
        <taxon>Tracheophyta</taxon>
        <taxon>Spermatophyta</taxon>
        <taxon>Magnoliopsida</taxon>
        <taxon>eudicotyledons</taxon>
        <taxon>Gunneridae</taxon>
        <taxon>Pentapetalae</taxon>
        <taxon>asterids</taxon>
        <taxon>Ericales</taxon>
        <taxon>Theaceae</taxon>
        <taxon>Camellia</taxon>
    </lineage>
</organism>
<evidence type="ECO:0000313" key="2">
    <source>
        <dbReference type="EMBL" id="KAF5960494.1"/>
    </source>
</evidence>
<sequence length="376" mass="42663">MILPGQPQVGFQQFGGYITVDEQQDRALFYYFAEAETDPSSKLLVLWLNGAQDNLVFLEHWFNKFPEYKNRDFYITGVMLIGNPLLEFNTDFNSRAEYLWSHGLISDATYELFTNIRRQSQTDTLTPICSGVNNQVSREISKFIDKYDVTLDVCSSSVGSQAQVLNQLVGLDLQLSCTCLKLLFSSSFTVLISFGSIYINLHLQQDTKNIDMKLVTYLNREDVQKAFHAWLVGVTAWSVYSIVLHYEKKNLEIPTIHVLGSLVKSGIRVLVFRITYENYIKNSYSGDEDSVIPLLGTCTLVNELAKELELKTTVPYRVWFEGRQVAGWTQVYGDILSFATIRGAAHEAPFSQPERLLVLFNSFFGWKSTTGGSTVC</sequence>
<dbReference type="PRINTS" id="PR00724">
    <property type="entry name" value="CRBOXYPTASEC"/>
</dbReference>